<dbReference type="EMBL" id="LACI01002737">
    <property type="protein sequence ID" value="KJU81289.1"/>
    <property type="molecule type" value="Genomic_DNA"/>
</dbReference>
<dbReference type="InterPro" id="IPR045269">
    <property type="entry name" value="Atg1-like"/>
</dbReference>
<sequence length="878" mass="101808">MQDRPDNKQLPCDVTIVEGDKTVREERTIIQPKSPASQQPTVSPASPQPLRKFNDYTIIKEFPAKGAEADIYLLRQGKNNLVLKLYRLGVTPGLDVLKKTQQLSAMFPEHIVSIKEYGLDQRSGRWYEIQEYARYGSLKDYLRHKPDDALLRNIIVEISEALRALHNNEIMHRDLKPSNILVRTTDPVVLVFTDFGVSSLIDAKHSKKFTAIKGTPLYWAPEAFTGVVGPKTDWWSFGMIILELTLGRHPFSDLDTNVIMYTLATHGVEIPPGIPPDYALLLRGLLRRNPQQRWEYQQVRAWLDGRRDIPQYYDGDQRDPRRYHVPFSTGEREFYSLPELLESFIESESAWQEAITCMQRRYVSRWLSKNDQFGLALRIEKIFERSDTDPDLALMMIIYTFNKSLPFVFYGKLITPQNLYLYATRIIQGSETTAERLVIDSLLCGKLLDYYKQYVAFTKNGDDAMYRLLESLTQVFSNEATYEGKLRQILTLKILLQPDKYIMPISIKQDLLNKADLTDIYNNSFITRDEYALVVPDFILPKWLQQDILGDDLASYKRGVEQFRYLQDNALLMKVDDVNALCTQYIIPQDIAQGLHSDSFDVYVEAVQQLRQLQEADTLVGREEYLKLQGRFIIPVEINAGITNRQIAPYKEATGKLQLLRRDNLLLTPTEIKAYAVRHPEVFDYIDGVSDALQKDYPGHVRSMIARNWLKRIATKKDYMRKYMTLARFIRNGVDPSRLPLLMRIDKEIDEAFNYLTRDNSYLYDARYNEYMVLKRLKAYIEGLLQGRTKWEGYDRVITDELMESVVSMSRTIEKKAEKLSKGKGLFAAIINETIKGTLDDATFNKTCVDIYVRHQMRIDLAVNFDNDTCQSNNNYLR</sequence>
<gene>
    <name evidence="3" type="ORF">MBAV_006511</name>
</gene>
<dbReference type="SUPFAM" id="SSF56112">
    <property type="entry name" value="Protein kinase-like (PK-like)"/>
    <property type="match status" value="1"/>
</dbReference>
<keyword evidence="4" id="KW-1185">Reference proteome</keyword>
<dbReference type="SMART" id="SM00220">
    <property type="entry name" value="S_TKc"/>
    <property type="match status" value="1"/>
</dbReference>
<protein>
    <submittedName>
        <fullName evidence="3">Serine/threonine protein kinase domain protein</fullName>
        <ecNumber evidence="3">2.7.-.-</ecNumber>
    </submittedName>
</protein>
<evidence type="ECO:0000313" key="3">
    <source>
        <dbReference type="EMBL" id="KJU81289.1"/>
    </source>
</evidence>
<dbReference type="InterPro" id="IPR008271">
    <property type="entry name" value="Ser/Thr_kinase_AS"/>
</dbReference>
<comment type="caution">
    <text evidence="3">The sequence shown here is derived from an EMBL/GenBank/DDBJ whole genome shotgun (WGS) entry which is preliminary data.</text>
</comment>
<feature type="compositionally biased region" description="Polar residues" evidence="1">
    <location>
        <begin position="34"/>
        <end position="45"/>
    </location>
</feature>
<evidence type="ECO:0000259" key="2">
    <source>
        <dbReference type="PROSITE" id="PS50011"/>
    </source>
</evidence>
<keyword evidence="3" id="KW-0808">Transferase</keyword>
<proteinExistence type="predicted"/>
<dbReference type="Proteomes" id="UP000033423">
    <property type="component" value="Unassembled WGS sequence"/>
</dbReference>
<organism evidence="3 4">
    <name type="scientific">Candidatus Magnetobacterium bavaricum</name>
    <dbReference type="NCBI Taxonomy" id="29290"/>
    <lineage>
        <taxon>Bacteria</taxon>
        <taxon>Pseudomonadati</taxon>
        <taxon>Nitrospirota</taxon>
        <taxon>Thermodesulfovibrionia</taxon>
        <taxon>Thermodesulfovibrionales</taxon>
        <taxon>Candidatus Magnetobacteriaceae</taxon>
        <taxon>Candidatus Magnetobacterium</taxon>
    </lineage>
</organism>
<dbReference type="Gene3D" id="1.10.510.10">
    <property type="entry name" value="Transferase(Phosphotransferase) domain 1"/>
    <property type="match status" value="1"/>
</dbReference>
<feature type="region of interest" description="Disordered" evidence="1">
    <location>
        <begin position="24"/>
        <end position="49"/>
    </location>
</feature>
<dbReference type="AlphaFoldDB" id="A0A0F3GH77"/>
<dbReference type="GO" id="GO:0005737">
    <property type="term" value="C:cytoplasm"/>
    <property type="evidence" value="ECO:0007669"/>
    <property type="project" value="TreeGrafter"/>
</dbReference>
<dbReference type="InterPro" id="IPR000719">
    <property type="entry name" value="Prot_kinase_dom"/>
</dbReference>
<keyword evidence="3" id="KW-0418">Kinase</keyword>
<reference evidence="3 4" key="1">
    <citation type="submission" date="2015-02" db="EMBL/GenBank/DDBJ databases">
        <title>Single-cell genomics of uncultivated deep-branching MTB reveals a conserved set of magnetosome genes.</title>
        <authorList>
            <person name="Kolinko S."/>
            <person name="Richter M."/>
            <person name="Glockner F.O."/>
            <person name="Brachmann A."/>
            <person name="Schuler D."/>
        </authorList>
    </citation>
    <scope>NUCLEOTIDE SEQUENCE [LARGE SCALE GENOMIC DNA]</scope>
    <source>
        <strain evidence="3">TM-1</strain>
    </source>
</reference>
<dbReference type="GO" id="GO:0005524">
    <property type="term" value="F:ATP binding"/>
    <property type="evidence" value="ECO:0007669"/>
    <property type="project" value="InterPro"/>
</dbReference>
<dbReference type="PROSITE" id="PS00108">
    <property type="entry name" value="PROTEIN_KINASE_ST"/>
    <property type="match status" value="1"/>
</dbReference>
<accession>A0A0F3GH77</accession>
<feature type="domain" description="Protein kinase" evidence="2">
    <location>
        <begin position="57"/>
        <end position="303"/>
    </location>
</feature>
<dbReference type="Pfam" id="PF00069">
    <property type="entry name" value="Pkinase"/>
    <property type="match status" value="1"/>
</dbReference>
<dbReference type="EC" id="2.7.-.-" evidence="3"/>
<evidence type="ECO:0000313" key="4">
    <source>
        <dbReference type="Proteomes" id="UP000033423"/>
    </source>
</evidence>
<keyword evidence="3" id="KW-0723">Serine/threonine-protein kinase</keyword>
<dbReference type="PANTHER" id="PTHR24348">
    <property type="entry name" value="SERINE/THREONINE-PROTEIN KINASE UNC-51-RELATED"/>
    <property type="match status" value="1"/>
</dbReference>
<dbReference type="InterPro" id="IPR011009">
    <property type="entry name" value="Kinase-like_dom_sf"/>
</dbReference>
<dbReference type="GO" id="GO:0004674">
    <property type="term" value="F:protein serine/threonine kinase activity"/>
    <property type="evidence" value="ECO:0007669"/>
    <property type="project" value="UniProtKB-KW"/>
</dbReference>
<evidence type="ECO:0000256" key="1">
    <source>
        <dbReference type="SAM" id="MobiDB-lite"/>
    </source>
</evidence>
<dbReference type="PROSITE" id="PS50011">
    <property type="entry name" value="PROTEIN_KINASE_DOM"/>
    <property type="match status" value="1"/>
</dbReference>
<name>A0A0F3GH77_9BACT</name>